<feature type="region of interest" description="Disordered" evidence="4">
    <location>
        <begin position="627"/>
        <end position="800"/>
    </location>
</feature>
<keyword evidence="2" id="KW-0479">Metal-binding</keyword>
<dbReference type="InterPro" id="IPR002058">
    <property type="entry name" value="PAP_assoc"/>
</dbReference>
<evidence type="ECO:0000313" key="6">
    <source>
        <dbReference type="EMBL" id="CAJ0575410.1"/>
    </source>
</evidence>
<dbReference type="EMBL" id="CATQJA010002637">
    <property type="protein sequence ID" value="CAJ0575410.1"/>
    <property type="molecule type" value="Genomic_DNA"/>
</dbReference>
<dbReference type="PANTHER" id="PTHR12271">
    <property type="entry name" value="POLY A POLYMERASE CID PAP -RELATED"/>
    <property type="match status" value="1"/>
</dbReference>
<dbReference type="Gene3D" id="1.10.1410.10">
    <property type="match status" value="1"/>
</dbReference>
<dbReference type="PANTHER" id="PTHR12271:SF117">
    <property type="entry name" value="PAP-ASSOCIATED DOMAIN-CONTAINING PROTEIN"/>
    <property type="match status" value="1"/>
</dbReference>
<dbReference type="GO" id="GO:0031123">
    <property type="term" value="P:RNA 3'-end processing"/>
    <property type="evidence" value="ECO:0007669"/>
    <property type="project" value="TreeGrafter"/>
</dbReference>
<name>A0AA36CW17_9BILA</name>
<feature type="compositionally biased region" description="Basic residues" evidence="4">
    <location>
        <begin position="12"/>
        <end position="23"/>
    </location>
</feature>
<sequence length="819" mass="92861">MTEAKPTEGRVRPPKYTRAQKRRQPWEDEQNSIDLTPKIPQAEYYQVCCNGWYDPGKAFYDERRKEAAEKRKESGEKVESEADSNDGSTEKPGAVEKLNEKCINDAANKGSEKEDDGDEEEAEKSLLHYPEDDEDPTWEDHPPLETSTFYPRLGVYTYKAQAKQIKKQMFTERRIHKRLYKRWVYDILEYYETQKPKQHTIDTKMNAMKALKDELEIVFPLNSLRIFPIGASADGCGSDTTALECTLVIDEPFPADMDDRPIRRDLNQSRDYVTDCLSRITRHLAGRNLGNRKLKFLEYGDADDTYDGTSEIVMGPELPHVRLSYYPSGGDGVPINLRTGTDKVLPITLFINDIASIYNAHLIYNYTKVDKRFAQVAVTIKGWAANNLASKQGPLFLTGTNLCHMVIHYMQCCLEPPVLPNLHHLYPKMFGKDALLWESDLQATSRIPTPEWRNNGTPIHEQIVGFFHYYSNLDYRRKAISIKDARILPKSSVPDRYKSHIAIVDAYTGTNSCRVVSGPLYRKIVSNMCIQALSLSKHPVMQTLLAPNDSCSPNTRGQLLRVLRHEHITNCGCRLPGEEDNSEELDAYGNTIPNLTPLPKVRPKDPSTSSKALPVLEKTFIMKPKKLPEAPGRWTPAAPPRAGNFDDRPVPLLGYDFNDRPPRYDYDTPARSKYDYHGRPSLSTDYDYHAQGYGGPQDYGGHEKHVAGGPSSRFNPYLLEPPQRHDKHSNMAASSKRGSRAPLSNHRPPQLPQRAGLLGHNPAPSYPKPTPSYPNPPDYQFYTEPMKPRPPPAPAAAPYAYPPQLDPQLAEYYAAYSYK</sequence>
<dbReference type="GO" id="GO:0046872">
    <property type="term" value="F:metal ion binding"/>
    <property type="evidence" value="ECO:0007669"/>
    <property type="project" value="UniProtKB-KW"/>
</dbReference>
<feature type="region of interest" description="Disordered" evidence="4">
    <location>
        <begin position="1"/>
        <end position="40"/>
    </location>
</feature>
<feature type="region of interest" description="Disordered" evidence="4">
    <location>
        <begin position="64"/>
        <end position="97"/>
    </location>
</feature>
<feature type="compositionally biased region" description="Basic and acidic residues" evidence="4">
    <location>
        <begin position="64"/>
        <end position="80"/>
    </location>
</feature>
<evidence type="ECO:0000259" key="5">
    <source>
        <dbReference type="Pfam" id="PF03828"/>
    </source>
</evidence>
<evidence type="ECO:0000256" key="2">
    <source>
        <dbReference type="ARBA" id="ARBA00022723"/>
    </source>
</evidence>
<dbReference type="AlphaFoldDB" id="A0AA36CW17"/>
<dbReference type="GO" id="GO:1990817">
    <property type="term" value="F:poly(A) RNA polymerase activity"/>
    <property type="evidence" value="ECO:0007669"/>
    <property type="project" value="TreeGrafter"/>
</dbReference>
<evidence type="ECO:0000256" key="3">
    <source>
        <dbReference type="ARBA" id="ARBA00022842"/>
    </source>
</evidence>
<proteinExistence type="predicted"/>
<feature type="non-terminal residue" evidence="6">
    <location>
        <position position="819"/>
    </location>
</feature>
<dbReference type="Pfam" id="PF03828">
    <property type="entry name" value="PAP_assoc"/>
    <property type="match status" value="1"/>
</dbReference>
<comment type="caution">
    <text evidence="6">The sequence shown here is derived from an EMBL/GenBank/DDBJ whole genome shotgun (WGS) entry which is preliminary data.</text>
</comment>
<evidence type="ECO:0000256" key="4">
    <source>
        <dbReference type="SAM" id="MobiDB-lite"/>
    </source>
</evidence>
<dbReference type="Proteomes" id="UP001177023">
    <property type="component" value="Unassembled WGS sequence"/>
</dbReference>
<feature type="compositionally biased region" description="Pro residues" evidence="4">
    <location>
        <begin position="788"/>
        <end position="800"/>
    </location>
</feature>
<keyword evidence="7" id="KW-1185">Reference proteome</keyword>
<protein>
    <recommendedName>
        <fullName evidence="5">PAP-associated domain-containing protein</fullName>
    </recommendedName>
</protein>
<organism evidence="6 7">
    <name type="scientific">Mesorhabditis spiculigera</name>
    <dbReference type="NCBI Taxonomy" id="96644"/>
    <lineage>
        <taxon>Eukaryota</taxon>
        <taxon>Metazoa</taxon>
        <taxon>Ecdysozoa</taxon>
        <taxon>Nematoda</taxon>
        <taxon>Chromadorea</taxon>
        <taxon>Rhabditida</taxon>
        <taxon>Rhabditina</taxon>
        <taxon>Rhabditomorpha</taxon>
        <taxon>Rhabditoidea</taxon>
        <taxon>Rhabditidae</taxon>
        <taxon>Mesorhabditinae</taxon>
        <taxon>Mesorhabditis</taxon>
    </lineage>
</organism>
<reference evidence="6" key="1">
    <citation type="submission" date="2023-06" db="EMBL/GenBank/DDBJ databases">
        <authorList>
            <person name="Delattre M."/>
        </authorList>
    </citation>
    <scope>NUCLEOTIDE SEQUENCE</scope>
    <source>
        <strain evidence="6">AF72</strain>
    </source>
</reference>
<feature type="compositionally biased region" description="Basic and acidic residues" evidence="4">
    <location>
        <begin position="657"/>
        <end position="678"/>
    </location>
</feature>
<accession>A0AA36CW17</accession>
<feature type="compositionally biased region" description="Pro residues" evidence="4">
    <location>
        <begin position="764"/>
        <end position="777"/>
    </location>
</feature>
<gene>
    <name evidence="6" type="ORF">MSPICULIGERA_LOCUS13721</name>
</gene>
<keyword evidence="1" id="KW-0808">Transferase</keyword>
<evidence type="ECO:0000313" key="7">
    <source>
        <dbReference type="Proteomes" id="UP001177023"/>
    </source>
</evidence>
<evidence type="ECO:0000256" key="1">
    <source>
        <dbReference type="ARBA" id="ARBA00022679"/>
    </source>
</evidence>
<feature type="compositionally biased region" description="Basic and acidic residues" evidence="4">
    <location>
        <begin position="1"/>
        <end position="11"/>
    </location>
</feature>
<feature type="domain" description="PAP-associated" evidence="5">
    <location>
        <begin position="464"/>
        <end position="508"/>
    </location>
</feature>
<keyword evidence="3" id="KW-0460">Magnesium</keyword>
<dbReference type="SUPFAM" id="SSF81631">
    <property type="entry name" value="PAP/OAS1 substrate-binding domain"/>
    <property type="match status" value="1"/>
</dbReference>